<dbReference type="InterPro" id="IPR000277">
    <property type="entry name" value="Cys/Met-Metab_PyrdxlP-dep_enz"/>
</dbReference>
<dbReference type="SMART" id="SM01069">
    <property type="entry name" value="CDC37_C"/>
    <property type="match status" value="1"/>
</dbReference>
<organism evidence="5 6">
    <name type="scientific">Durusdinium trenchii</name>
    <dbReference type="NCBI Taxonomy" id="1381693"/>
    <lineage>
        <taxon>Eukaryota</taxon>
        <taxon>Sar</taxon>
        <taxon>Alveolata</taxon>
        <taxon>Dinophyceae</taxon>
        <taxon>Suessiales</taxon>
        <taxon>Symbiodiniaceae</taxon>
        <taxon>Durusdinium</taxon>
    </lineage>
</organism>
<dbReference type="SUPFAM" id="SSF53383">
    <property type="entry name" value="PLP-dependent transferases"/>
    <property type="match status" value="1"/>
</dbReference>
<dbReference type="PANTHER" id="PTHR11808:SF35">
    <property type="entry name" value="CYSTATHIONINE GAMMA-SYNTHASE (AFU_ORTHOLOGUE AFUA_7G01590)"/>
    <property type="match status" value="1"/>
</dbReference>
<evidence type="ECO:0000259" key="3">
    <source>
        <dbReference type="SMART" id="SM01069"/>
    </source>
</evidence>
<dbReference type="SUPFAM" id="SSF101391">
    <property type="entry name" value="Hsp90 co-chaperone CDC37"/>
    <property type="match status" value="1"/>
</dbReference>
<dbReference type="Pfam" id="PF01053">
    <property type="entry name" value="Cys_Met_Meta_PP"/>
    <property type="match status" value="1"/>
</dbReference>
<dbReference type="EMBL" id="CAXAMM010006524">
    <property type="protein sequence ID" value="CAK9011339.1"/>
    <property type="molecule type" value="Genomic_DNA"/>
</dbReference>
<evidence type="ECO:0000256" key="1">
    <source>
        <dbReference type="ARBA" id="ARBA00001933"/>
    </source>
</evidence>
<protein>
    <submittedName>
        <fullName evidence="5">Uncharacterized trans-sulfuration enzyme C23A1.14c</fullName>
    </submittedName>
</protein>
<dbReference type="Pfam" id="PF08565">
    <property type="entry name" value="CDC37_M"/>
    <property type="match status" value="1"/>
</dbReference>
<dbReference type="InterPro" id="IPR038189">
    <property type="entry name" value="Cdc37_Hsp90-bd_sf"/>
</dbReference>
<dbReference type="Gene3D" id="1.20.58.610">
    <property type="entry name" value="Cdc37, Hsp90 binding domain"/>
    <property type="match status" value="1"/>
</dbReference>
<dbReference type="Proteomes" id="UP001642464">
    <property type="component" value="Unassembled WGS sequence"/>
</dbReference>
<name>A0ABP0JAC8_9DINO</name>
<dbReference type="Gene3D" id="3.40.640.10">
    <property type="entry name" value="Type I PLP-dependent aspartate aminotransferase-like (Major domain)"/>
    <property type="match status" value="1"/>
</dbReference>
<accession>A0ABP0JAC8</accession>
<evidence type="ECO:0000313" key="6">
    <source>
        <dbReference type="Proteomes" id="UP001642464"/>
    </source>
</evidence>
<comment type="cofactor">
    <cofactor evidence="1">
        <name>pyridoxal 5'-phosphate</name>
        <dbReference type="ChEBI" id="CHEBI:597326"/>
    </cofactor>
</comment>
<dbReference type="Pfam" id="PF08564">
    <property type="entry name" value="CDC37_C"/>
    <property type="match status" value="1"/>
</dbReference>
<evidence type="ECO:0000313" key="5">
    <source>
        <dbReference type="EMBL" id="CAK9011339.1"/>
    </source>
</evidence>
<evidence type="ECO:0000256" key="2">
    <source>
        <dbReference type="ARBA" id="ARBA00022898"/>
    </source>
</evidence>
<dbReference type="InterPro" id="IPR015421">
    <property type="entry name" value="PyrdxlP-dep_Trfase_major"/>
</dbReference>
<proteinExistence type="predicted"/>
<keyword evidence="6" id="KW-1185">Reference proteome</keyword>
<dbReference type="InterPro" id="IPR015422">
    <property type="entry name" value="PyrdxlP-dep_Trfase_small"/>
</dbReference>
<dbReference type="InterPro" id="IPR013873">
    <property type="entry name" value="Cdc37_C"/>
</dbReference>
<dbReference type="Gene3D" id="3.90.1150.10">
    <property type="entry name" value="Aspartate Aminotransferase, domain 1"/>
    <property type="match status" value="1"/>
</dbReference>
<gene>
    <name evidence="5" type="ORF">SCF082_LOCUS11058</name>
</gene>
<dbReference type="Gene3D" id="6.10.140.250">
    <property type="match status" value="1"/>
</dbReference>
<feature type="domain" description="Cdc37 C-terminal" evidence="3">
    <location>
        <begin position="286"/>
        <end position="373"/>
    </location>
</feature>
<dbReference type="InterPro" id="IPR013874">
    <property type="entry name" value="Cdc37_Hsp90-bd"/>
</dbReference>
<dbReference type="InterPro" id="IPR015424">
    <property type="entry name" value="PyrdxlP-dep_Trfase"/>
</dbReference>
<feature type="domain" description="Cdc37 Hsp90 binding" evidence="4">
    <location>
        <begin position="111"/>
        <end position="264"/>
    </location>
</feature>
<comment type="caution">
    <text evidence="5">The sequence shown here is derived from an EMBL/GenBank/DDBJ whole genome shotgun (WGS) entry which is preliminary data.</text>
</comment>
<reference evidence="5 6" key="1">
    <citation type="submission" date="2024-02" db="EMBL/GenBank/DDBJ databases">
        <authorList>
            <person name="Chen Y."/>
            <person name="Shah S."/>
            <person name="Dougan E. K."/>
            <person name="Thang M."/>
            <person name="Chan C."/>
        </authorList>
    </citation>
    <scope>NUCLEOTIDE SEQUENCE [LARGE SCALE GENOMIC DNA]</scope>
</reference>
<evidence type="ECO:0000259" key="4">
    <source>
        <dbReference type="SMART" id="SM01070"/>
    </source>
</evidence>
<dbReference type="PANTHER" id="PTHR11808">
    <property type="entry name" value="TRANS-SULFURATION ENZYME FAMILY MEMBER"/>
    <property type="match status" value="1"/>
</dbReference>
<dbReference type="SMART" id="SM01070">
    <property type="entry name" value="CDC37_M"/>
    <property type="match status" value="1"/>
</dbReference>
<sequence length="728" mass="80191">MKGALSPQERLVTWVPSFADTAQAVVAVAETAAVEADLAGPHDTFHPNLDKGLNIRVNRITRERKEDEIDDEVKKLTAEGELEKAAKLEARRPLHVGNVCHIAEERTIIQSSDGSRKDRLKKGEEFSADEYTMFKEDHQGILDRFTHADWSTSEALLKEYGQILMDDYANSYYMLEALNAEMKGDRPLMQKLVRQGQILSQIHQLAAPMKRPPRDLVPRFFERFDHEASRAAFEEGVRHFEKNLVQRAVDKRNEEAAKEKEAAATQGYEAKPLVEAMYDLSKEERIKMSPGNLDPVEVFESLPEKLQQCFKTGDIELLKQVAEEMPEEDGGDADFRLVTAVAAAVWRMGEVGTATGAVHGDALALDEGDDVAPPLSVSTTFTNQESGEGHVYSRITCPTRSRCELLLGTLEGTEEQPAHCVLYSSGLAAAFALFSHFLPKRVFISGGYHGTHQVLAQLQKISDGARFKKETLQSVTEIGGSLQSGDLIWLETPLNPTCQVADIKAYVAVAKTVPGVRVVVDGTFAPPPLQRPLLLGADAVMHATTKALAGHSDALGGALCVRCAAEAQQLRQDRMALGSTPGSLEVWLLMRSLRTLHLRVERQSETATRLAQWLQRATDDSSHVLSGCIHAVHHPSLTLEPLATQMRGGGGCLALELSSEEAAKALPEELRLFRAATSLGGVESLIEWRRKWDSTISPLLLRISIGLEDFEHLRADLERGVLRVSGKE</sequence>
<keyword evidence="2" id="KW-0663">Pyridoxal phosphate</keyword>